<dbReference type="Proteomes" id="UP000836402">
    <property type="component" value="Unassembled WGS sequence"/>
</dbReference>
<dbReference type="EMBL" id="CAJHJG010004143">
    <property type="protein sequence ID" value="CAD6938729.1"/>
    <property type="molecule type" value="Genomic_DNA"/>
</dbReference>
<organism evidence="2 3">
    <name type="scientific">Tilletia caries</name>
    <name type="common">wheat bunt fungus</name>
    <dbReference type="NCBI Taxonomy" id="13290"/>
    <lineage>
        <taxon>Eukaryota</taxon>
        <taxon>Fungi</taxon>
        <taxon>Dikarya</taxon>
        <taxon>Basidiomycota</taxon>
        <taxon>Ustilaginomycotina</taxon>
        <taxon>Exobasidiomycetes</taxon>
        <taxon>Tilletiales</taxon>
        <taxon>Tilletiaceae</taxon>
        <taxon>Tilletia</taxon>
    </lineage>
</organism>
<accession>A0ABN7IYN7</accession>
<proteinExistence type="predicted"/>
<gene>
    <name evidence="2" type="ORF">JKIAZH3_G4339</name>
</gene>
<feature type="region of interest" description="Disordered" evidence="1">
    <location>
        <begin position="285"/>
        <end position="304"/>
    </location>
</feature>
<protein>
    <submittedName>
        <fullName evidence="2">Uncharacterized protein</fullName>
    </submittedName>
</protein>
<reference evidence="2" key="1">
    <citation type="submission" date="2020-10" db="EMBL/GenBank/DDBJ databases">
        <authorList>
            <person name="Sedaghatjoo S."/>
        </authorList>
    </citation>
    <scope>NUCLEOTIDE SEQUENCE</scope>
    <source>
        <strain evidence="2">AZH3</strain>
    </source>
</reference>
<evidence type="ECO:0000313" key="3">
    <source>
        <dbReference type="Proteomes" id="UP000836402"/>
    </source>
</evidence>
<keyword evidence="3" id="KW-1185">Reference proteome</keyword>
<evidence type="ECO:0000313" key="2">
    <source>
        <dbReference type="EMBL" id="CAD6938729.1"/>
    </source>
</evidence>
<evidence type="ECO:0000256" key="1">
    <source>
        <dbReference type="SAM" id="MobiDB-lite"/>
    </source>
</evidence>
<name>A0ABN7IYN7_9BASI</name>
<sequence length="304" mass="32739">MTSPNNPTPARNVKWVTHLALSADVILGDADSANCVHDVRGTMDDSEGQIHNIRLNCWSRDVPEQGVYILANVPFATNPHKLGVADPATMRLVPAELDGEYSATMIGELQTDRDVHPGSEDGANGLPAAPILLTGVAVVDAVAADRKSALFKGFTYLNKTDQYQQFCFRGAFPDTPKYASWFVVGGRNLVNFDCTVTREGGHHILETSLIRVTLLGPAPQPLLQALKITTPGTDDRAKRIRDAREAARAAQAEKPKDVVDTPTTPKNTVVLITPADPKALIPSATIARPVSPTPTRLGKRGRVD</sequence>
<comment type="caution">
    <text evidence="2">The sequence shown here is derived from an EMBL/GenBank/DDBJ whole genome shotgun (WGS) entry which is preliminary data.</text>
</comment>